<dbReference type="AlphaFoldDB" id="A0AAP0HDZ9"/>
<evidence type="ECO:0000313" key="2">
    <source>
        <dbReference type="Proteomes" id="UP001420932"/>
    </source>
</evidence>
<sequence>MAPVLICKDTLTTMVKTIIDNEARFAKTSDWLMFTAEGIKKAIEMHMREVPHSLDSWSLALGIEVVPSWIPTWFAQHWSPSKLRRQGVNLVDLLSIGAFRRREFTILVTRSDLWKEERDLAKTKPDLWRKDKICEEKNQI</sequence>
<proteinExistence type="predicted"/>
<comment type="caution">
    <text evidence="1">The sequence shown here is derived from an EMBL/GenBank/DDBJ whole genome shotgun (WGS) entry which is preliminary data.</text>
</comment>
<evidence type="ECO:0000313" key="1">
    <source>
        <dbReference type="EMBL" id="KAK9081241.1"/>
    </source>
</evidence>
<gene>
    <name evidence="1" type="ORF">Syun_030604</name>
</gene>
<dbReference type="Proteomes" id="UP001420932">
    <property type="component" value="Unassembled WGS sequence"/>
</dbReference>
<name>A0AAP0HDZ9_9MAGN</name>
<dbReference type="EMBL" id="JBBNAF010000056">
    <property type="protein sequence ID" value="KAK9081241.1"/>
    <property type="molecule type" value="Genomic_DNA"/>
</dbReference>
<reference evidence="1 2" key="1">
    <citation type="submission" date="2024-01" db="EMBL/GenBank/DDBJ databases">
        <title>Genome assemblies of Stephania.</title>
        <authorList>
            <person name="Yang L."/>
        </authorList>
    </citation>
    <scope>NUCLEOTIDE SEQUENCE [LARGE SCALE GENOMIC DNA]</scope>
    <source>
        <strain evidence="1">YNDBR</strain>
        <tissue evidence="1">Leaf</tissue>
    </source>
</reference>
<keyword evidence="2" id="KW-1185">Reference proteome</keyword>
<accession>A0AAP0HDZ9</accession>
<protein>
    <submittedName>
        <fullName evidence="1">Uncharacterized protein</fullName>
    </submittedName>
</protein>
<organism evidence="1 2">
    <name type="scientific">Stephania yunnanensis</name>
    <dbReference type="NCBI Taxonomy" id="152371"/>
    <lineage>
        <taxon>Eukaryota</taxon>
        <taxon>Viridiplantae</taxon>
        <taxon>Streptophyta</taxon>
        <taxon>Embryophyta</taxon>
        <taxon>Tracheophyta</taxon>
        <taxon>Spermatophyta</taxon>
        <taxon>Magnoliopsida</taxon>
        <taxon>Ranunculales</taxon>
        <taxon>Menispermaceae</taxon>
        <taxon>Menispermoideae</taxon>
        <taxon>Cissampelideae</taxon>
        <taxon>Stephania</taxon>
    </lineage>
</organism>